<comment type="caution">
    <text evidence="1">The sequence shown here is derived from an EMBL/GenBank/DDBJ whole genome shotgun (WGS) entry which is preliminary data.</text>
</comment>
<dbReference type="EMBL" id="JACOIK010000005">
    <property type="protein sequence ID" value="MBD1432935.1"/>
    <property type="molecule type" value="Genomic_DNA"/>
</dbReference>
<sequence>MKKRDPFLGKRDYAFVTSERYFATCDPLLVKRDAHLGGGNHTFRTSERYFVAWDPLLVKRAPYFVICVSISAKRTTVWQKRDIECLKRVREKPKSVPEKGTF</sequence>
<organism evidence="1 2">
    <name type="scientific">Sphingobacterium micropteri</name>
    <dbReference type="NCBI Taxonomy" id="2763501"/>
    <lineage>
        <taxon>Bacteria</taxon>
        <taxon>Pseudomonadati</taxon>
        <taxon>Bacteroidota</taxon>
        <taxon>Sphingobacteriia</taxon>
        <taxon>Sphingobacteriales</taxon>
        <taxon>Sphingobacteriaceae</taxon>
        <taxon>Sphingobacterium</taxon>
    </lineage>
</organism>
<evidence type="ECO:0000313" key="2">
    <source>
        <dbReference type="Proteomes" id="UP000602759"/>
    </source>
</evidence>
<accession>A0ABR7YNM6</accession>
<gene>
    <name evidence="1" type="ORF">H8B06_08870</name>
</gene>
<protein>
    <submittedName>
        <fullName evidence="1">Uncharacterized protein</fullName>
    </submittedName>
</protein>
<dbReference type="RefSeq" id="WP_190993913.1">
    <property type="nucleotide sequence ID" value="NZ_JACOIK010000005.1"/>
</dbReference>
<name>A0ABR7YNM6_9SPHI</name>
<evidence type="ECO:0000313" key="1">
    <source>
        <dbReference type="EMBL" id="MBD1432935.1"/>
    </source>
</evidence>
<reference evidence="1 2" key="1">
    <citation type="submission" date="2020-08" db="EMBL/GenBank/DDBJ databases">
        <title>Sphingobacterium sp. DN00404 isolated from aquaculture water.</title>
        <authorList>
            <person name="Zhang M."/>
        </authorList>
    </citation>
    <scope>NUCLEOTIDE SEQUENCE [LARGE SCALE GENOMIC DNA]</scope>
    <source>
        <strain evidence="1 2">DN00404</strain>
    </source>
</reference>
<keyword evidence="2" id="KW-1185">Reference proteome</keyword>
<dbReference type="Proteomes" id="UP000602759">
    <property type="component" value="Unassembled WGS sequence"/>
</dbReference>
<proteinExistence type="predicted"/>